<organism evidence="3 4">
    <name type="scientific">Colletotrichum orchidophilum</name>
    <dbReference type="NCBI Taxonomy" id="1209926"/>
    <lineage>
        <taxon>Eukaryota</taxon>
        <taxon>Fungi</taxon>
        <taxon>Dikarya</taxon>
        <taxon>Ascomycota</taxon>
        <taxon>Pezizomycotina</taxon>
        <taxon>Sordariomycetes</taxon>
        <taxon>Hypocreomycetidae</taxon>
        <taxon>Glomerellales</taxon>
        <taxon>Glomerellaceae</taxon>
        <taxon>Colletotrichum</taxon>
    </lineage>
</organism>
<reference evidence="3 4" key="1">
    <citation type="submission" date="2016-09" db="EMBL/GenBank/DDBJ databases">
        <authorList>
            <person name="Capua I."/>
            <person name="De Benedictis P."/>
            <person name="Joannis T."/>
            <person name="Lombin L.H."/>
            <person name="Cattoli G."/>
        </authorList>
    </citation>
    <scope>NUCLEOTIDE SEQUENCE [LARGE SCALE GENOMIC DNA]</scope>
    <source>
        <strain evidence="3 4">IMI 309357</strain>
    </source>
</reference>
<feature type="compositionally biased region" description="Basic and acidic residues" evidence="2">
    <location>
        <begin position="1"/>
        <end position="12"/>
    </location>
</feature>
<feature type="region of interest" description="Disordered" evidence="2">
    <location>
        <begin position="1"/>
        <end position="25"/>
    </location>
</feature>
<dbReference type="EMBL" id="MJBS01000051">
    <property type="protein sequence ID" value="OHE98002.1"/>
    <property type="molecule type" value="Genomic_DNA"/>
</dbReference>
<keyword evidence="1" id="KW-0175">Coiled coil</keyword>
<feature type="region of interest" description="Disordered" evidence="2">
    <location>
        <begin position="438"/>
        <end position="470"/>
    </location>
</feature>
<dbReference type="AlphaFoldDB" id="A0A1G4B9N9"/>
<evidence type="ECO:0000313" key="3">
    <source>
        <dbReference type="EMBL" id="OHE98002.1"/>
    </source>
</evidence>
<comment type="caution">
    <text evidence="3">The sequence shown here is derived from an EMBL/GenBank/DDBJ whole genome shotgun (WGS) entry which is preliminary data.</text>
</comment>
<sequence length="825" mass="93806">MGQKREIEELETRLGQYHTRHQKDQNRRIQFKSEFSLLRKQKDEISRDLDQRDGRTQELEQEVANLQAERELQDAEAAKLNNELEATHFKLDKLQERSRGYKDHLNKAIAEHQQLWQQSREIAQKTIDNMRTEHHEVEEKFNSIMAEKTAAQDKLNGISKDRQVLLQGEVATAASKIKDLTSALNNLERDFDFEAQRARELEVKLLEGRDLEGLLLLVDGKVARISEKMDDVQVNSAQKAAIPAEVTQRLNEIADHVQSAPRVNIEDEVRQALKTFQEDMMPRFLEELKIMVTGQSIEEKLQGLQKIFQNQSLSIQAERKDQQERLLMQLSERKEESKKLAQILQSKDAEVANMTNAVSELSRKLQEARNSAESASTKATTTEAELQALQQNLSSKDCQVTEAQAELQLQREGHEIKVRELQEKLRIVEEDVDRQRQLAEESGKNLAKNSKDDHTTMETRLRSSGKSLHQAQQQLSMVEAEVERLRALESVSKASKLEKELENARQRVTNLTLKLRETQVPAATTNIADQVAEQLAYLQTLKGEVKQLRSNGNAYAAVSKDLAQILSRQDATGSDDILVPDSLVVPESEFPLLPPQDVYDPLNDFQPSSSDIPLMQISKRTVFRSPVEELEDETPAPSIEQEKYQRTEVTTQGSRLKSILRPQRTPTTRTSKARNDAMVARHAGHSSYNRPVQSALKSSQEAVLDVKDNFVGNRKANLTDLIGRNEWERLEGPTSFAEQRGIKRTSKSQSWSRGPKRSKPCFTENEDNVETSQFTGSNMGDRRQNESSEHSKKDGKKALQDDDQISYHFLPSASKPNESAERGGK</sequence>
<evidence type="ECO:0000313" key="4">
    <source>
        <dbReference type="Proteomes" id="UP000176998"/>
    </source>
</evidence>
<feature type="region of interest" description="Disordered" evidence="2">
    <location>
        <begin position="627"/>
        <end position="655"/>
    </location>
</feature>
<proteinExistence type="predicted"/>
<dbReference type="STRING" id="1209926.A0A1G4B9N9"/>
<feature type="coiled-coil region" evidence="1">
    <location>
        <begin position="320"/>
        <end position="438"/>
    </location>
</feature>
<gene>
    <name evidence="3" type="ORF">CORC01_06671</name>
</gene>
<protein>
    <submittedName>
        <fullName evidence="3">Uncharacterized protein</fullName>
    </submittedName>
</protein>
<dbReference type="Proteomes" id="UP000176998">
    <property type="component" value="Unassembled WGS sequence"/>
</dbReference>
<dbReference type="OrthoDB" id="4848543at2759"/>
<dbReference type="GeneID" id="34559820"/>
<accession>A0A1G4B9N9</accession>
<dbReference type="RefSeq" id="XP_022475154.1">
    <property type="nucleotide sequence ID" value="XM_022618310.1"/>
</dbReference>
<evidence type="ECO:0000256" key="1">
    <source>
        <dbReference type="SAM" id="Coils"/>
    </source>
</evidence>
<feature type="region of interest" description="Disordered" evidence="2">
    <location>
        <begin position="732"/>
        <end position="825"/>
    </location>
</feature>
<feature type="compositionally biased region" description="Basic and acidic residues" evidence="2">
    <location>
        <begin position="780"/>
        <end position="800"/>
    </location>
</feature>
<name>A0A1G4B9N9_9PEZI</name>
<keyword evidence="4" id="KW-1185">Reference proteome</keyword>
<feature type="coiled-coil region" evidence="1">
    <location>
        <begin position="49"/>
        <end position="204"/>
    </location>
</feature>
<feature type="compositionally biased region" description="Basic and acidic residues" evidence="2">
    <location>
        <begin position="438"/>
        <end position="461"/>
    </location>
</feature>
<evidence type="ECO:0000256" key="2">
    <source>
        <dbReference type="SAM" id="MobiDB-lite"/>
    </source>
</evidence>